<feature type="transmembrane region" description="Helical" evidence="1">
    <location>
        <begin position="30"/>
        <end position="51"/>
    </location>
</feature>
<keyword evidence="3" id="KW-1185">Reference proteome</keyword>
<evidence type="ECO:0000313" key="2">
    <source>
        <dbReference type="EMBL" id="KLV04032.1"/>
    </source>
</evidence>
<evidence type="ECO:0000256" key="1">
    <source>
        <dbReference type="SAM" id="Phobius"/>
    </source>
</evidence>
<evidence type="ECO:0000313" key="3">
    <source>
        <dbReference type="Proteomes" id="UP000036097"/>
    </source>
</evidence>
<comment type="caution">
    <text evidence="2">The sequence shown here is derived from an EMBL/GenBank/DDBJ whole genome shotgun (WGS) entry which is preliminary data.</text>
</comment>
<feature type="transmembrane region" description="Helical" evidence="1">
    <location>
        <begin position="6"/>
        <end position="23"/>
    </location>
</feature>
<keyword evidence="1" id="KW-1133">Transmembrane helix</keyword>
<protein>
    <submittedName>
        <fullName evidence="2">Uncharacterized protein</fullName>
    </submittedName>
</protein>
<dbReference type="EMBL" id="LDOT01000023">
    <property type="protein sequence ID" value="KLV04032.1"/>
    <property type="molecule type" value="Genomic_DNA"/>
</dbReference>
<proteinExistence type="predicted"/>
<dbReference type="PATRIC" id="fig|1195763.3.peg.3297"/>
<gene>
    <name evidence="2" type="ORF">ABT56_15505</name>
</gene>
<keyword evidence="1" id="KW-0472">Membrane</keyword>
<accession>A0A0J1JP89</accession>
<reference evidence="2 3" key="1">
    <citation type="submission" date="2015-05" db="EMBL/GenBank/DDBJ databases">
        <title>Photobacterium galathea sp. nov.</title>
        <authorList>
            <person name="Machado H."/>
            <person name="Gram L."/>
        </authorList>
    </citation>
    <scope>NUCLEOTIDE SEQUENCE [LARGE SCALE GENOMIC DNA]</scope>
    <source>
        <strain evidence="2 3">CGMCC 1.12159</strain>
    </source>
</reference>
<dbReference type="OrthoDB" id="5828486at2"/>
<organism evidence="2 3">
    <name type="scientific">Photobacterium aquae</name>
    <dbReference type="NCBI Taxonomy" id="1195763"/>
    <lineage>
        <taxon>Bacteria</taxon>
        <taxon>Pseudomonadati</taxon>
        <taxon>Pseudomonadota</taxon>
        <taxon>Gammaproteobacteria</taxon>
        <taxon>Vibrionales</taxon>
        <taxon>Vibrionaceae</taxon>
        <taxon>Photobacterium</taxon>
    </lineage>
</organism>
<name>A0A0J1JP89_9GAMM</name>
<sequence length="78" mass="8970">MLDFQPLFLGLAPLSVGTLLYALNSRKKWLARVALVGMLVSMLIIMVFQYLDYKHLEDCLLKGEVYTPLSQHCIKLRE</sequence>
<keyword evidence="1" id="KW-0812">Transmembrane</keyword>
<dbReference type="RefSeq" id="WP_047879800.1">
    <property type="nucleotide sequence ID" value="NZ_LDOT01000023.1"/>
</dbReference>
<dbReference type="Proteomes" id="UP000036097">
    <property type="component" value="Unassembled WGS sequence"/>
</dbReference>
<dbReference type="AlphaFoldDB" id="A0A0J1JP89"/>